<dbReference type="PANTHER" id="PTHR36150:SF1">
    <property type="entry name" value="DNA GYRASE INHIBITOR YACG"/>
    <property type="match status" value="1"/>
</dbReference>
<reference evidence="4" key="1">
    <citation type="submission" date="2021-03" db="EMBL/GenBank/DDBJ databases">
        <title>Complete Genome of Pseudoalteromonas xiamenensis STKMTI.2, a new potential marine bacterium producing anti-Vibrio compounds.</title>
        <authorList>
            <person name="Handayani D.P."/>
            <person name="Isnansetyo A."/>
            <person name="Istiqomah I."/>
            <person name="Jumina J."/>
        </authorList>
    </citation>
    <scope>NUCLEOTIDE SEQUENCE</scope>
    <source>
        <strain evidence="4">STKMTI.2</strain>
    </source>
</reference>
<sequence>MPTIVACPTCQADVIWSDRSPYRPFCSKRCQLIDLGEWSMENHKISSVLNTEHTLSEEDKQRLIEEAEAMLAKNQDDFFQ</sequence>
<evidence type="ECO:0000256" key="1">
    <source>
        <dbReference type="ARBA" id="ARBA00022723"/>
    </source>
</evidence>
<comment type="cofactor">
    <cofactor evidence="3">
        <name>Zn(2+)</name>
        <dbReference type="ChEBI" id="CHEBI:29105"/>
    </cofactor>
    <text evidence="3">Binds 1 zinc ion.</text>
</comment>
<feature type="binding site" evidence="3">
    <location>
        <position position="10"/>
    </location>
    <ligand>
        <name>Zn(2+)</name>
        <dbReference type="ChEBI" id="CHEBI:29105"/>
    </ligand>
</feature>
<dbReference type="Proteomes" id="UP000664904">
    <property type="component" value="Chromosome"/>
</dbReference>
<dbReference type="GO" id="GO:0006355">
    <property type="term" value="P:regulation of DNA-templated transcription"/>
    <property type="evidence" value="ECO:0007669"/>
    <property type="project" value="InterPro"/>
</dbReference>
<dbReference type="SUPFAM" id="SSF57716">
    <property type="entry name" value="Glucocorticoid receptor-like (DNA-binding domain)"/>
    <property type="match status" value="1"/>
</dbReference>
<feature type="binding site" evidence="3">
    <location>
        <position position="30"/>
    </location>
    <ligand>
        <name>Zn(2+)</name>
        <dbReference type="ChEBI" id="CHEBI:29105"/>
    </ligand>
</feature>
<dbReference type="Gene3D" id="3.30.50.10">
    <property type="entry name" value="Erythroid Transcription Factor GATA-1, subunit A"/>
    <property type="match status" value="1"/>
</dbReference>
<dbReference type="KEGG" id="pxi:J5O05_06530"/>
<organism evidence="4 5">
    <name type="scientific">Pseudoalteromonas xiamenensis</name>
    <dbReference type="NCBI Taxonomy" id="882626"/>
    <lineage>
        <taxon>Bacteria</taxon>
        <taxon>Pseudomonadati</taxon>
        <taxon>Pseudomonadota</taxon>
        <taxon>Gammaproteobacteria</taxon>
        <taxon>Alteromonadales</taxon>
        <taxon>Pseudoalteromonadaceae</taxon>
        <taxon>Pseudoalteromonas</taxon>
    </lineage>
</organism>
<dbReference type="GO" id="GO:0008657">
    <property type="term" value="F:DNA topoisomerase type II (double strand cut, ATP-hydrolyzing) inhibitor activity"/>
    <property type="evidence" value="ECO:0007669"/>
    <property type="project" value="UniProtKB-UniRule"/>
</dbReference>
<dbReference type="RefSeq" id="WP_208844100.1">
    <property type="nucleotide sequence ID" value="NZ_CP072133.1"/>
</dbReference>
<name>A0A975HLU8_9GAMM</name>
<keyword evidence="1 3" id="KW-0479">Metal-binding</keyword>
<proteinExistence type="inferred from homology"/>
<comment type="subunit">
    <text evidence="3">Interacts with GyrB.</text>
</comment>
<dbReference type="HAMAP" id="MF_00649">
    <property type="entry name" value="DNA_gyrase_inhibitor_YacG"/>
    <property type="match status" value="1"/>
</dbReference>
<dbReference type="Pfam" id="PF03884">
    <property type="entry name" value="YacG"/>
    <property type="match status" value="1"/>
</dbReference>
<dbReference type="NCBIfam" id="NF001638">
    <property type="entry name" value="PRK00418.1"/>
    <property type="match status" value="1"/>
</dbReference>
<dbReference type="InterPro" id="IPR005584">
    <property type="entry name" value="DNA_gyrase_inhibitor_YacG"/>
</dbReference>
<dbReference type="AlphaFoldDB" id="A0A975HLU8"/>
<evidence type="ECO:0000313" key="5">
    <source>
        <dbReference type="Proteomes" id="UP000664904"/>
    </source>
</evidence>
<comment type="similarity">
    <text evidence="3">Belongs to the DNA gyrase inhibitor YacG family.</text>
</comment>
<gene>
    <name evidence="3 4" type="primary">yacG</name>
    <name evidence="4" type="ORF">J5O05_06530</name>
</gene>
<evidence type="ECO:0000256" key="2">
    <source>
        <dbReference type="ARBA" id="ARBA00022833"/>
    </source>
</evidence>
<feature type="binding site" evidence="3">
    <location>
        <position position="26"/>
    </location>
    <ligand>
        <name>Zn(2+)</name>
        <dbReference type="ChEBI" id="CHEBI:29105"/>
    </ligand>
</feature>
<dbReference type="GO" id="GO:0008270">
    <property type="term" value="F:zinc ion binding"/>
    <property type="evidence" value="ECO:0007669"/>
    <property type="project" value="UniProtKB-UniRule"/>
</dbReference>
<feature type="binding site" evidence="3">
    <location>
        <position position="7"/>
    </location>
    <ligand>
        <name>Zn(2+)</name>
        <dbReference type="ChEBI" id="CHEBI:29105"/>
    </ligand>
</feature>
<evidence type="ECO:0000313" key="4">
    <source>
        <dbReference type="EMBL" id="QTH72476.1"/>
    </source>
</evidence>
<protein>
    <recommendedName>
        <fullName evidence="3">DNA gyrase inhibitor YacG</fullName>
    </recommendedName>
</protein>
<evidence type="ECO:0000256" key="3">
    <source>
        <dbReference type="HAMAP-Rule" id="MF_00649"/>
    </source>
</evidence>
<dbReference type="InterPro" id="IPR013088">
    <property type="entry name" value="Znf_NHR/GATA"/>
</dbReference>
<keyword evidence="2 3" id="KW-0862">Zinc</keyword>
<comment type="function">
    <text evidence="3">Inhibits all the catalytic activities of DNA gyrase by preventing its interaction with DNA. Acts by binding directly to the C-terminal domain of GyrB, which probably disrupts DNA binding by the gyrase.</text>
</comment>
<accession>A0A975HLU8</accession>
<dbReference type="EMBL" id="CP072133">
    <property type="protein sequence ID" value="QTH72476.1"/>
    <property type="molecule type" value="Genomic_DNA"/>
</dbReference>
<keyword evidence="5" id="KW-1185">Reference proteome</keyword>
<dbReference type="PANTHER" id="PTHR36150">
    <property type="entry name" value="DNA GYRASE INHIBITOR YACG"/>
    <property type="match status" value="1"/>
</dbReference>